<keyword evidence="3" id="KW-1185">Reference proteome</keyword>
<feature type="transmembrane region" description="Helical" evidence="1">
    <location>
        <begin position="119"/>
        <end position="138"/>
    </location>
</feature>
<dbReference type="EMBL" id="JAAXPG010000024">
    <property type="protein sequence ID" value="NKZ00470.1"/>
    <property type="molecule type" value="Genomic_DNA"/>
</dbReference>
<dbReference type="RefSeq" id="WP_168444119.1">
    <property type="nucleotide sequence ID" value="NZ_JAAXPG010000024.1"/>
</dbReference>
<feature type="transmembrane region" description="Helical" evidence="1">
    <location>
        <begin position="31"/>
        <end position="50"/>
    </location>
</feature>
<dbReference type="AlphaFoldDB" id="A0A7X6MG78"/>
<dbReference type="Proteomes" id="UP000553209">
    <property type="component" value="Unassembled WGS sequence"/>
</dbReference>
<sequence length="256" mass="26434">MRWTWVAGSAALACVLVAVVLYRADLETLSWVAGAGSFIVAVPALALAALQASPGRRAETAAASDLAQTGPVAMALKTPAMVFKQRLLQALIGPAIFGGMFLAALATDGPDAPVLATLPGNWPIALGLCLLLTAVFAMGDLTDGRNVLVVDSAGITVLSTQKDKCRSIPWEGVALVRVAVKSGNAHVVVTFTSLKAQAEALGSNRSDWEGQRHTSTVAQMILSTGNTERLETLERMRSTLARFAGDAYSGGGSGGG</sequence>
<comment type="caution">
    <text evidence="2">The sequence shown here is derived from an EMBL/GenBank/DDBJ whole genome shotgun (WGS) entry which is preliminary data.</text>
</comment>
<proteinExistence type="predicted"/>
<gene>
    <name evidence="2" type="ORF">HGB44_22770</name>
</gene>
<name>A0A7X6MG78_9ACTN</name>
<evidence type="ECO:0000313" key="2">
    <source>
        <dbReference type="EMBL" id="NKZ00470.1"/>
    </source>
</evidence>
<organism evidence="2 3">
    <name type="scientific">Nocardiopsis alborubida</name>
    <dbReference type="NCBI Taxonomy" id="146802"/>
    <lineage>
        <taxon>Bacteria</taxon>
        <taxon>Bacillati</taxon>
        <taxon>Actinomycetota</taxon>
        <taxon>Actinomycetes</taxon>
        <taxon>Streptosporangiales</taxon>
        <taxon>Nocardiopsidaceae</taxon>
        <taxon>Nocardiopsis</taxon>
    </lineage>
</organism>
<protein>
    <recommendedName>
        <fullName evidence="4">PH domain-containing protein</fullName>
    </recommendedName>
</protein>
<keyword evidence="1" id="KW-0472">Membrane</keyword>
<evidence type="ECO:0000256" key="1">
    <source>
        <dbReference type="SAM" id="Phobius"/>
    </source>
</evidence>
<evidence type="ECO:0008006" key="4">
    <source>
        <dbReference type="Google" id="ProtNLM"/>
    </source>
</evidence>
<accession>A0A7X6MG78</accession>
<evidence type="ECO:0000313" key="3">
    <source>
        <dbReference type="Proteomes" id="UP000553209"/>
    </source>
</evidence>
<keyword evidence="1" id="KW-1133">Transmembrane helix</keyword>
<keyword evidence="1" id="KW-0812">Transmembrane</keyword>
<feature type="transmembrane region" description="Helical" evidence="1">
    <location>
        <begin position="87"/>
        <end position="107"/>
    </location>
</feature>
<reference evidence="2 3" key="1">
    <citation type="submission" date="2020-04" db="EMBL/GenBank/DDBJ databases">
        <title>MicrobeNet Type strains.</title>
        <authorList>
            <person name="Nicholson A.C."/>
        </authorList>
    </citation>
    <scope>NUCLEOTIDE SEQUENCE [LARGE SCALE GENOMIC DNA]</scope>
    <source>
        <strain evidence="2 3">ATCC 23612</strain>
    </source>
</reference>